<dbReference type="Proteomes" id="UP001152759">
    <property type="component" value="Chromosome 3"/>
</dbReference>
<keyword evidence="3 4" id="KW-0413">Isomerase</keyword>
<dbReference type="InterPro" id="IPR008930">
    <property type="entry name" value="Terpenoid_cyclase/PrenylTrfase"/>
</dbReference>
<feature type="domain" description="Squalene cyclase N-terminal" evidence="6">
    <location>
        <begin position="41"/>
        <end position="323"/>
    </location>
</feature>
<dbReference type="InterPro" id="IPR006400">
    <property type="entry name" value="Hopene-cyclase"/>
</dbReference>
<dbReference type="SUPFAM" id="SSF48239">
    <property type="entry name" value="Terpenoid cyclases/Protein prenyltransferases"/>
    <property type="match status" value="2"/>
</dbReference>
<evidence type="ECO:0000256" key="4">
    <source>
        <dbReference type="RuleBase" id="RU362003"/>
    </source>
</evidence>
<feature type="domain" description="Squalene cyclase C-terminal" evidence="5">
    <location>
        <begin position="339"/>
        <end position="655"/>
    </location>
</feature>
<keyword evidence="8" id="KW-1185">Reference proteome</keyword>
<dbReference type="GO" id="GO:0005811">
    <property type="term" value="C:lipid droplet"/>
    <property type="evidence" value="ECO:0007669"/>
    <property type="project" value="InterPro"/>
</dbReference>
<sequence>MGKNSKEEINVGSDTMTLGTKAPALGDTNLSGQLEAIESRIKWAMDAILTAQQIDGHWCYPCESDATYTAEYIFMARFLGETPNDDIEQKIARYLRRIQLPDGGWSLFKNGPTSVSSSVCAYLALRMIGDPSNAKHMVRARDAILAAGGAEAVNVLTRIRLALQGIISWDATPAIPVEMIFLPKWFPFHLSNMAYWARTQIVPLSVLSSKRGVGRPHGIRIDELFHCPPEEVRLPTRAPHQSSLWFSLFHAINTVLRLSESYKPAKLCQRAIDRAVEWVEERLLPGQGLTGSSTMSIVALLMFDALGYPATYPSRVLLREFIESQILVSAEDAYCQVSMSPMWDTALVAHALLETRDPRAEAAARRGLEWLRAQQILNVRGDWAVKKPHLLPGGWPFQYVNSFYPDIDDTAITVLAMHRADPESFEKSIKRARDWAVGMQSVNGGWGAFEVDNDDHWLNQIPFSDHGHMIDPPYADVTGRCLSMLAQLGELPATSEPSRRGLDFLLKEQEANGSWFGQWGINYTHGTWSALSALNAIGTSHDDPTIQRAVEFLISVQNEDDGWGEDGRSYERGYYVRAPSTVHQTSWALLGLMAAGAVHHPAVGRGIQWLLRMQHEHGTWKEDCHNGFSNPTLPFYNYHGYYRYFPLWALARYRNLKRDGLTRVPLGL</sequence>
<keyword evidence="2" id="KW-0677">Repeat</keyword>
<dbReference type="PANTHER" id="PTHR11764">
    <property type="entry name" value="TERPENE CYCLASE/MUTASE FAMILY MEMBER"/>
    <property type="match status" value="1"/>
</dbReference>
<name>A0A9P0F0Z9_BEMTA</name>
<accession>A0A9P0F0Z9</accession>
<dbReference type="PANTHER" id="PTHR11764:SF20">
    <property type="entry name" value="LANOSTEROL SYNTHASE"/>
    <property type="match status" value="1"/>
</dbReference>
<organism evidence="7 8">
    <name type="scientific">Bemisia tabaci</name>
    <name type="common">Sweetpotato whitefly</name>
    <name type="synonym">Aleurodes tabaci</name>
    <dbReference type="NCBI Taxonomy" id="7038"/>
    <lineage>
        <taxon>Eukaryota</taxon>
        <taxon>Metazoa</taxon>
        <taxon>Ecdysozoa</taxon>
        <taxon>Arthropoda</taxon>
        <taxon>Hexapoda</taxon>
        <taxon>Insecta</taxon>
        <taxon>Pterygota</taxon>
        <taxon>Neoptera</taxon>
        <taxon>Paraneoptera</taxon>
        <taxon>Hemiptera</taxon>
        <taxon>Sternorrhyncha</taxon>
        <taxon>Aleyrodoidea</taxon>
        <taxon>Aleyrodidae</taxon>
        <taxon>Aleyrodinae</taxon>
        <taxon>Bemisia</taxon>
    </lineage>
</organism>
<evidence type="ECO:0000259" key="6">
    <source>
        <dbReference type="Pfam" id="PF13249"/>
    </source>
</evidence>
<evidence type="ECO:0000313" key="7">
    <source>
        <dbReference type="EMBL" id="CAH0387353.1"/>
    </source>
</evidence>
<dbReference type="EMBL" id="OU963864">
    <property type="protein sequence ID" value="CAH0387353.1"/>
    <property type="molecule type" value="Genomic_DNA"/>
</dbReference>
<dbReference type="Gene3D" id="1.50.10.20">
    <property type="match status" value="2"/>
</dbReference>
<evidence type="ECO:0000256" key="1">
    <source>
        <dbReference type="ARBA" id="ARBA00009755"/>
    </source>
</evidence>
<dbReference type="GO" id="GO:0016866">
    <property type="term" value="F:intramolecular transferase activity"/>
    <property type="evidence" value="ECO:0007669"/>
    <property type="project" value="InterPro"/>
</dbReference>
<dbReference type="InterPro" id="IPR032696">
    <property type="entry name" value="SQ_cyclase_C"/>
</dbReference>
<dbReference type="EC" id="5.4.99.-" evidence="4"/>
<dbReference type="Pfam" id="PF13243">
    <property type="entry name" value="SQHop_cyclase_C"/>
    <property type="match status" value="1"/>
</dbReference>
<dbReference type="InterPro" id="IPR018333">
    <property type="entry name" value="Squalene_cyclase"/>
</dbReference>
<dbReference type="SFLD" id="SFLDG01016">
    <property type="entry name" value="Prenyltransferase_Like_2"/>
    <property type="match status" value="1"/>
</dbReference>
<evidence type="ECO:0000256" key="3">
    <source>
        <dbReference type="ARBA" id="ARBA00023235"/>
    </source>
</evidence>
<dbReference type="NCBIfam" id="TIGR01507">
    <property type="entry name" value="hopene_cyclase"/>
    <property type="match status" value="1"/>
</dbReference>
<evidence type="ECO:0000313" key="8">
    <source>
        <dbReference type="Proteomes" id="UP001152759"/>
    </source>
</evidence>
<dbReference type="AlphaFoldDB" id="A0A9P0F0Z9"/>
<reference evidence="7" key="1">
    <citation type="submission" date="2021-12" db="EMBL/GenBank/DDBJ databases">
        <authorList>
            <person name="King R."/>
        </authorList>
    </citation>
    <scope>NUCLEOTIDE SEQUENCE</scope>
</reference>
<dbReference type="CDD" id="cd02892">
    <property type="entry name" value="SQCY_1"/>
    <property type="match status" value="1"/>
</dbReference>
<proteinExistence type="inferred from homology"/>
<dbReference type="NCBIfam" id="TIGR01787">
    <property type="entry name" value="squalene_cyclas"/>
    <property type="match status" value="1"/>
</dbReference>
<evidence type="ECO:0000256" key="2">
    <source>
        <dbReference type="ARBA" id="ARBA00022737"/>
    </source>
</evidence>
<comment type="similarity">
    <text evidence="1 4">Belongs to the terpene cyclase/mutase family.</text>
</comment>
<protein>
    <recommendedName>
        <fullName evidence="4">Terpene cyclase/mutase family member</fullName>
        <ecNumber evidence="4">5.4.99.-</ecNumber>
    </recommendedName>
</protein>
<dbReference type="GO" id="GO:0016104">
    <property type="term" value="P:triterpenoid biosynthetic process"/>
    <property type="evidence" value="ECO:0007669"/>
    <property type="project" value="InterPro"/>
</dbReference>
<evidence type="ECO:0000259" key="5">
    <source>
        <dbReference type="Pfam" id="PF13243"/>
    </source>
</evidence>
<dbReference type="InterPro" id="IPR032697">
    <property type="entry name" value="SQ_cyclase_N"/>
</dbReference>
<dbReference type="Pfam" id="PF13249">
    <property type="entry name" value="SQHop_cyclase_N"/>
    <property type="match status" value="1"/>
</dbReference>
<gene>
    <name evidence="7" type="ORF">BEMITA_LOCUS6377</name>
</gene>